<keyword evidence="7" id="KW-0131">Cell cycle</keyword>
<dbReference type="Pfam" id="PF13925">
    <property type="entry name" value="Katanin_con80"/>
    <property type="match status" value="1"/>
</dbReference>
<keyword evidence="2 7" id="KW-0963">Cytoplasm</keyword>
<dbReference type="PANTHER" id="PTHR19845">
    <property type="entry name" value="KATANIN P80 SUBUNIT"/>
    <property type="match status" value="1"/>
</dbReference>
<accession>A0ABM1S1E7</accession>
<feature type="region of interest" description="Disordered" evidence="9">
    <location>
        <begin position="311"/>
        <end position="338"/>
    </location>
</feature>
<comment type="subunit">
    <text evidence="7">Interacts with KATNA1. This interaction enhances the microtubule binding and severing activity of KATNA1 and also targets this activity to the centrosome.</text>
</comment>
<dbReference type="Proteomes" id="UP000694941">
    <property type="component" value="Unplaced"/>
</dbReference>
<keyword evidence="6 7" id="KW-0206">Cytoskeleton</keyword>
<comment type="function">
    <text evidence="7">Participates in a complex which severs microtubules in an ATP-dependent manner. May act to target the enzymatic subunit of this complex to sites of action such as the centrosome. Microtubule severing may promote rapid reorganization of cellular microtubule arrays and the release of microtubules from the centrosome following nucleation.</text>
</comment>
<dbReference type="PRINTS" id="PR00320">
    <property type="entry name" value="GPROTEINBRPT"/>
</dbReference>
<evidence type="ECO:0000256" key="2">
    <source>
        <dbReference type="ARBA" id="ARBA00022490"/>
    </source>
</evidence>
<feature type="domain" description="Katanin p80 subunit C-terminal" evidence="10">
    <location>
        <begin position="575"/>
        <end position="679"/>
    </location>
</feature>
<keyword evidence="4 7" id="KW-0493">Microtubule</keyword>
<name>A0ABM1S1E7_LIMPO</name>
<reference evidence="12" key="1">
    <citation type="submission" date="2025-08" db="UniProtKB">
        <authorList>
            <consortium name="RefSeq"/>
        </authorList>
    </citation>
    <scope>IDENTIFICATION</scope>
    <source>
        <tissue evidence="12">Muscle</tissue>
    </source>
</reference>
<proteinExistence type="inferred from homology"/>
<dbReference type="InterPro" id="IPR019775">
    <property type="entry name" value="WD40_repeat_CS"/>
</dbReference>
<evidence type="ECO:0000256" key="8">
    <source>
        <dbReference type="PROSITE-ProRule" id="PRU00221"/>
    </source>
</evidence>
<comment type="subcellular location">
    <subcellularLocation>
        <location evidence="1 7">Cytoplasm</location>
        <location evidence="1 7">Cytoskeleton</location>
    </subcellularLocation>
    <subcellularLocation>
        <location evidence="7">Cytoplasm</location>
    </subcellularLocation>
    <subcellularLocation>
        <location evidence="7">Cytoplasm</location>
        <location evidence="7">Cytoskeleton</location>
        <location evidence="7">Microtubule organizing center</location>
        <location evidence="7">Centrosome</location>
    </subcellularLocation>
    <subcellularLocation>
        <location evidence="7">Cytoplasm</location>
        <location evidence="7">Cytoskeleton</location>
        <location evidence="7">Spindle pole</location>
    </subcellularLocation>
    <subcellularLocation>
        <location evidence="7">Cytoplasm</location>
        <location evidence="7">Cytoskeleton</location>
        <location evidence="7">Spindle</location>
    </subcellularLocation>
    <text evidence="7">Predominantly cytoplasmic. Localized to the interphase centrosome and mitotic spindle poles.</text>
</comment>
<dbReference type="Pfam" id="PF00400">
    <property type="entry name" value="WD40"/>
    <property type="match status" value="5"/>
</dbReference>
<dbReference type="HAMAP" id="MF_03022">
    <property type="entry name" value="Katanin_p80_B1"/>
    <property type="match status" value="1"/>
</dbReference>
<dbReference type="InterPro" id="IPR020472">
    <property type="entry name" value="WD40_PAC1"/>
</dbReference>
<dbReference type="InterPro" id="IPR001680">
    <property type="entry name" value="WD40_rpt"/>
</dbReference>
<dbReference type="PANTHER" id="PTHR19845:SF0">
    <property type="entry name" value="KATANIN P80 WD40 REPEAT-CONTAINING SUBUNIT B1"/>
    <property type="match status" value="1"/>
</dbReference>
<gene>
    <name evidence="12" type="primary">LOC106478178</name>
    <name evidence="7" type="synonym">KATNB1</name>
</gene>
<sequence>MMASTQRAWKLQEFVAHGSSVRCLAFGKKSGRVMVTGGEDKKVNLWAVGKPNCIMSLTGHTTAVECVKFGQVEDMVCAGSVAGTMKIWNLEEAKILRTLTGHKSNVKCLDFHPFGEFLASGSLDTTLKLWDIRRKGCIYTYKGHDKPVNTIKFSPDGRWIASAGDDGTIQLWDLPAGKKLTEFRSHSGPVVDIEFHPNEFLLASCSTDRSVRFWDLESFQQVSSIEGETGPTRCIYFNPGGECLFYGALDVLKVYGWEPSRTYDTLVLGWGKVTDISTSQNQLIAGAFSLTNVSVYVVDLKRVRPFGIPPTSRAKSFESQPAFSPNGQVRKSFNRRRPVGKEALSLKVKSVENSDSAISQSDSGGESQSYAEIKEQGYYKEIFHPSKVYLGENKNLQSEETKTAEKLTPAPFVAPVQKSSSPIVGRKPEKMSAITTSIPDSGSSLSSPSLNSTYTIVKPIPIVPEKEIHPQKAVVFNEDQYIPTFSFSNLNNSVPVQKPQKRSSNSVNFVPDQRDHPAELDMEAFLPKHLQSNLCIRGQPQPQLSEAEAMSSIFKGHQSIIQGVSKNAQSIKFYKVKLWNLNICQLLLPTIYDLLQSKFESYISVGCTSLRLILKNFVSVIKTNVTAPPSVGVDISREERHNKCASCYNHLLSIRAFLLKRQTMQGKLGHSFRELHMLMQGL</sequence>
<keyword evidence="7" id="KW-0498">Mitosis</keyword>
<keyword evidence="7" id="KW-0132">Cell division</keyword>
<dbReference type="InterPro" id="IPR026962">
    <property type="entry name" value="KTNB1"/>
</dbReference>
<dbReference type="PROSITE" id="PS50294">
    <property type="entry name" value="WD_REPEATS_REGION"/>
    <property type="match status" value="5"/>
</dbReference>
<evidence type="ECO:0000313" key="11">
    <source>
        <dbReference type="Proteomes" id="UP000694941"/>
    </source>
</evidence>
<dbReference type="InterPro" id="IPR015943">
    <property type="entry name" value="WD40/YVTN_repeat-like_dom_sf"/>
</dbReference>
<dbReference type="InterPro" id="IPR036322">
    <property type="entry name" value="WD40_repeat_dom_sf"/>
</dbReference>
<dbReference type="CDD" id="cd00200">
    <property type="entry name" value="WD40"/>
    <property type="match status" value="1"/>
</dbReference>
<keyword evidence="5" id="KW-0677">Repeat</keyword>
<dbReference type="GeneID" id="106478178"/>
<evidence type="ECO:0000256" key="7">
    <source>
        <dbReference type="HAMAP-Rule" id="MF_03022"/>
    </source>
</evidence>
<organism evidence="11 12">
    <name type="scientific">Limulus polyphemus</name>
    <name type="common">Atlantic horseshoe crab</name>
    <dbReference type="NCBI Taxonomy" id="6850"/>
    <lineage>
        <taxon>Eukaryota</taxon>
        <taxon>Metazoa</taxon>
        <taxon>Ecdysozoa</taxon>
        <taxon>Arthropoda</taxon>
        <taxon>Chelicerata</taxon>
        <taxon>Merostomata</taxon>
        <taxon>Xiphosura</taxon>
        <taxon>Limulidae</taxon>
        <taxon>Limulus</taxon>
    </lineage>
</organism>
<feature type="repeat" description="WD" evidence="8">
    <location>
        <begin position="14"/>
        <end position="56"/>
    </location>
</feature>
<dbReference type="InterPro" id="IPR028021">
    <property type="entry name" value="Katanin_C-terminal"/>
</dbReference>
<feature type="repeat" description="WD" evidence="8">
    <location>
        <begin position="183"/>
        <end position="224"/>
    </location>
</feature>
<evidence type="ECO:0000256" key="5">
    <source>
        <dbReference type="ARBA" id="ARBA00022737"/>
    </source>
</evidence>
<feature type="repeat" description="WD" evidence="8">
    <location>
        <begin position="99"/>
        <end position="140"/>
    </location>
</feature>
<feature type="repeat" description="WD" evidence="8">
    <location>
        <begin position="57"/>
        <end position="98"/>
    </location>
</feature>
<evidence type="ECO:0000256" key="9">
    <source>
        <dbReference type="SAM" id="MobiDB-lite"/>
    </source>
</evidence>
<evidence type="ECO:0000256" key="1">
    <source>
        <dbReference type="ARBA" id="ARBA00004245"/>
    </source>
</evidence>
<evidence type="ECO:0000256" key="6">
    <source>
        <dbReference type="ARBA" id="ARBA00023212"/>
    </source>
</evidence>
<evidence type="ECO:0000256" key="3">
    <source>
        <dbReference type="ARBA" id="ARBA00022574"/>
    </source>
</evidence>
<keyword evidence="11" id="KW-1185">Reference proteome</keyword>
<dbReference type="SMART" id="SM00320">
    <property type="entry name" value="WD40"/>
    <property type="match status" value="6"/>
</dbReference>
<evidence type="ECO:0000256" key="4">
    <source>
        <dbReference type="ARBA" id="ARBA00022701"/>
    </source>
</evidence>
<evidence type="ECO:0000313" key="12">
    <source>
        <dbReference type="RefSeq" id="XP_022237452.1"/>
    </source>
</evidence>
<dbReference type="Gene3D" id="2.130.10.10">
    <property type="entry name" value="YVTN repeat-like/Quinoprotein amine dehydrogenase"/>
    <property type="match status" value="2"/>
</dbReference>
<evidence type="ECO:0000259" key="10">
    <source>
        <dbReference type="Pfam" id="PF13925"/>
    </source>
</evidence>
<dbReference type="SUPFAM" id="SSF50978">
    <property type="entry name" value="WD40 repeat-like"/>
    <property type="match status" value="1"/>
</dbReference>
<dbReference type="PROSITE" id="PS00678">
    <property type="entry name" value="WD_REPEATS_1"/>
    <property type="match status" value="3"/>
</dbReference>
<feature type="repeat" description="WD" evidence="8">
    <location>
        <begin position="141"/>
        <end position="182"/>
    </location>
</feature>
<protein>
    <recommendedName>
        <fullName evidence="7">Katanin p80 WD40 repeat-containing subunit B1</fullName>
        <shortName evidence="7">Katanin p80 subunit B1</shortName>
    </recommendedName>
    <alternativeName>
        <fullName evidence="7">p80 katanin</fullName>
    </alternativeName>
</protein>
<dbReference type="RefSeq" id="XP_022237452.1">
    <property type="nucleotide sequence ID" value="XM_022381744.1"/>
</dbReference>
<dbReference type="PROSITE" id="PS50082">
    <property type="entry name" value="WD_REPEATS_2"/>
    <property type="match status" value="5"/>
</dbReference>
<comment type="similarity">
    <text evidence="7">Belongs to the WD repeat KATNB1 family.</text>
</comment>
<keyword evidence="3 8" id="KW-0853">WD repeat</keyword>
<feature type="compositionally biased region" description="Polar residues" evidence="9">
    <location>
        <begin position="313"/>
        <end position="331"/>
    </location>
</feature>